<proteinExistence type="predicted"/>
<gene>
    <name evidence="2" type="ORF">SEMRO_1849_G301520.1</name>
</gene>
<feature type="compositionally biased region" description="Low complexity" evidence="1">
    <location>
        <begin position="109"/>
        <end position="126"/>
    </location>
</feature>
<dbReference type="SUPFAM" id="SSF52047">
    <property type="entry name" value="RNI-like"/>
    <property type="match status" value="1"/>
</dbReference>
<feature type="region of interest" description="Disordered" evidence="1">
    <location>
        <begin position="38"/>
        <end position="68"/>
    </location>
</feature>
<accession>A0A9N8HVQ5</accession>
<dbReference type="Proteomes" id="UP001153069">
    <property type="component" value="Unassembled WGS sequence"/>
</dbReference>
<feature type="compositionally biased region" description="Basic residues" evidence="1">
    <location>
        <begin position="40"/>
        <end position="49"/>
    </location>
</feature>
<feature type="region of interest" description="Disordered" evidence="1">
    <location>
        <begin position="289"/>
        <end position="325"/>
    </location>
</feature>
<dbReference type="InterPro" id="IPR032675">
    <property type="entry name" value="LRR_dom_sf"/>
</dbReference>
<evidence type="ECO:0000313" key="3">
    <source>
        <dbReference type="Proteomes" id="UP001153069"/>
    </source>
</evidence>
<feature type="region of interest" description="Disordered" evidence="1">
    <location>
        <begin position="106"/>
        <end position="133"/>
    </location>
</feature>
<protein>
    <submittedName>
        <fullName evidence="2">Uncharacterized protein</fullName>
    </submittedName>
</protein>
<dbReference type="EMBL" id="CAICTM010001847">
    <property type="protein sequence ID" value="CAB9526570.1"/>
    <property type="molecule type" value="Genomic_DNA"/>
</dbReference>
<name>A0A9N8HVQ5_9STRA</name>
<feature type="compositionally biased region" description="Low complexity" evidence="1">
    <location>
        <begin position="304"/>
        <end position="325"/>
    </location>
</feature>
<evidence type="ECO:0000256" key="1">
    <source>
        <dbReference type="SAM" id="MobiDB-lite"/>
    </source>
</evidence>
<feature type="compositionally biased region" description="Acidic residues" evidence="1">
    <location>
        <begin position="290"/>
        <end position="303"/>
    </location>
</feature>
<sequence length="457" mass="51260">MPSRKGKGRQSLGFGSKLQRAQFHQDWQSRLQEDYYAQRAQRHKQTTRQRVKDEKSHIQLSSSSGEGRRRACQSSLLRRLIAERQYWDRLEDRSWIYLHHGQQQQQRLASTSTGSAGSTSSTTSGSQRRLNDRLQDQSPPGWLIFHTTQSDEADPFAQEFLIGTSSSVPSLQSLALAQLAQSLPDYVQELGVPQMTDYLSILPGPALTVLSVTVSQLGLYTNQICQVIGRQSQLTRFSLVACPQCEETDPSWKELQPNQAIQALLLQPGSSDNNTPLVPILQSPTMVPESWEELDDSDDDQDQDQIYSSSIPPRSSPISILQSHRTSTSRQQQLERLELANLPHLQVHVLQQLLQANASTLTHLGLCGSLSSQTGPDVLWQLAQLAPNLRVLDVSGNASWVTEPVVRSVYDSYRALWESRDTLQQQSQQQQLLIIKATGCLSRSGQILMEMEFGTLF</sequence>
<organism evidence="2 3">
    <name type="scientific">Seminavis robusta</name>
    <dbReference type="NCBI Taxonomy" id="568900"/>
    <lineage>
        <taxon>Eukaryota</taxon>
        <taxon>Sar</taxon>
        <taxon>Stramenopiles</taxon>
        <taxon>Ochrophyta</taxon>
        <taxon>Bacillariophyta</taxon>
        <taxon>Bacillariophyceae</taxon>
        <taxon>Bacillariophycidae</taxon>
        <taxon>Naviculales</taxon>
        <taxon>Naviculaceae</taxon>
        <taxon>Seminavis</taxon>
    </lineage>
</organism>
<dbReference type="AlphaFoldDB" id="A0A9N8HVQ5"/>
<feature type="region of interest" description="Disordered" evidence="1">
    <location>
        <begin position="1"/>
        <end position="20"/>
    </location>
</feature>
<reference evidence="2" key="1">
    <citation type="submission" date="2020-06" db="EMBL/GenBank/DDBJ databases">
        <authorList>
            <consortium name="Plant Systems Biology data submission"/>
        </authorList>
    </citation>
    <scope>NUCLEOTIDE SEQUENCE</scope>
    <source>
        <strain evidence="2">D6</strain>
    </source>
</reference>
<dbReference type="Gene3D" id="3.80.10.10">
    <property type="entry name" value="Ribonuclease Inhibitor"/>
    <property type="match status" value="1"/>
</dbReference>
<keyword evidence="3" id="KW-1185">Reference proteome</keyword>
<dbReference type="OrthoDB" id="10654094at2759"/>
<comment type="caution">
    <text evidence="2">The sequence shown here is derived from an EMBL/GenBank/DDBJ whole genome shotgun (WGS) entry which is preliminary data.</text>
</comment>
<evidence type="ECO:0000313" key="2">
    <source>
        <dbReference type="EMBL" id="CAB9526570.1"/>
    </source>
</evidence>